<dbReference type="EMBL" id="HBHW01044089">
    <property type="protein sequence ID" value="CAE0066160.1"/>
    <property type="molecule type" value="Transcribed_RNA"/>
</dbReference>
<accession>A0A7S3ENG9</accession>
<proteinExistence type="predicted"/>
<feature type="repeat" description="PPR" evidence="2">
    <location>
        <begin position="140"/>
        <end position="174"/>
    </location>
</feature>
<dbReference type="PROSITE" id="PS51375">
    <property type="entry name" value="PPR"/>
    <property type="match status" value="4"/>
</dbReference>
<dbReference type="PANTHER" id="PTHR47447">
    <property type="entry name" value="OS03G0856100 PROTEIN"/>
    <property type="match status" value="1"/>
</dbReference>
<dbReference type="Pfam" id="PF13812">
    <property type="entry name" value="PPR_3"/>
    <property type="match status" value="1"/>
</dbReference>
<evidence type="ECO:0000313" key="3">
    <source>
        <dbReference type="EMBL" id="CAE0066160.1"/>
    </source>
</evidence>
<dbReference type="NCBIfam" id="TIGR00756">
    <property type="entry name" value="PPR"/>
    <property type="match status" value="4"/>
</dbReference>
<protein>
    <recommendedName>
        <fullName evidence="4">Pentacotripeptide-repeat region of PRORP domain-containing protein</fullName>
    </recommendedName>
</protein>
<organism evidence="3">
    <name type="scientific">Rhodosorus marinus</name>
    <dbReference type="NCBI Taxonomy" id="101924"/>
    <lineage>
        <taxon>Eukaryota</taxon>
        <taxon>Rhodophyta</taxon>
        <taxon>Stylonematophyceae</taxon>
        <taxon>Stylonematales</taxon>
        <taxon>Stylonemataceae</taxon>
        <taxon>Rhodosorus</taxon>
    </lineage>
</organism>
<dbReference type="PANTHER" id="PTHR47447:SF17">
    <property type="entry name" value="OS12G0638900 PROTEIN"/>
    <property type="match status" value="1"/>
</dbReference>
<feature type="repeat" description="PPR" evidence="2">
    <location>
        <begin position="70"/>
        <end position="104"/>
    </location>
</feature>
<dbReference type="InterPro" id="IPR002885">
    <property type="entry name" value="PPR_rpt"/>
</dbReference>
<dbReference type="Pfam" id="PF01535">
    <property type="entry name" value="PPR"/>
    <property type="match status" value="1"/>
</dbReference>
<sequence length="300" mass="33553">MTFNSLISASTKVRNVRRAFATFKTMTTQFHLLPDANTFSVLIDACGKARLLDRAFDLFHRMRAQGFTPRAVTYNALLDALGRAKMYEEAESLLETMLAEEVAPDVYTLNTMVAVCCRSGRLHQAFEVLTKMKEHKVRPDEVTYNTLVDAFGKVGSLSAAFDLVAQMRRNGITPSTVTFNSLALSCHKSDDAKHAAAVLDEVDKVTSLDRKTCRALVSVFLSNDRTDQVIRLCEMASEAPPFFQNKLLVIVIEQSVEYNRVDLARHVYKSFSNGEAISSLLRPKVRSVITGDGRQRRLDC</sequence>
<evidence type="ECO:0000256" key="2">
    <source>
        <dbReference type="PROSITE-ProRule" id="PRU00708"/>
    </source>
</evidence>
<dbReference type="Gene3D" id="1.25.40.10">
    <property type="entry name" value="Tetratricopeptide repeat domain"/>
    <property type="match status" value="2"/>
</dbReference>
<dbReference type="InterPro" id="IPR011990">
    <property type="entry name" value="TPR-like_helical_dom_sf"/>
</dbReference>
<dbReference type="Pfam" id="PF13041">
    <property type="entry name" value="PPR_2"/>
    <property type="match status" value="1"/>
</dbReference>
<feature type="repeat" description="PPR" evidence="2">
    <location>
        <begin position="105"/>
        <end position="139"/>
    </location>
</feature>
<evidence type="ECO:0008006" key="4">
    <source>
        <dbReference type="Google" id="ProtNLM"/>
    </source>
</evidence>
<gene>
    <name evidence="3" type="ORF">RMAR00112_LOCUS34232</name>
</gene>
<feature type="repeat" description="PPR" evidence="2">
    <location>
        <begin position="35"/>
        <end position="69"/>
    </location>
</feature>
<dbReference type="AlphaFoldDB" id="A0A7S3ENG9"/>
<keyword evidence="1" id="KW-0677">Repeat</keyword>
<reference evidence="3" key="1">
    <citation type="submission" date="2021-01" db="EMBL/GenBank/DDBJ databases">
        <authorList>
            <person name="Corre E."/>
            <person name="Pelletier E."/>
            <person name="Niang G."/>
            <person name="Scheremetjew M."/>
            <person name="Finn R."/>
            <person name="Kale V."/>
            <person name="Holt S."/>
            <person name="Cochrane G."/>
            <person name="Meng A."/>
            <person name="Brown T."/>
            <person name="Cohen L."/>
        </authorList>
    </citation>
    <scope>NUCLEOTIDE SEQUENCE</scope>
    <source>
        <strain evidence="3">CCMP 769</strain>
    </source>
</reference>
<name>A0A7S3ENG9_9RHOD</name>
<evidence type="ECO:0000256" key="1">
    <source>
        <dbReference type="ARBA" id="ARBA00022737"/>
    </source>
</evidence>